<dbReference type="EMBL" id="JACIBX010000003">
    <property type="protein sequence ID" value="MBB3711715.1"/>
    <property type="molecule type" value="Genomic_DNA"/>
</dbReference>
<feature type="transmembrane region" description="Helical" evidence="5">
    <location>
        <begin position="272"/>
        <end position="299"/>
    </location>
</feature>
<dbReference type="InterPro" id="IPR011701">
    <property type="entry name" value="MFS"/>
</dbReference>
<accession>A0ABR6HMC3</accession>
<dbReference type="Gene3D" id="1.20.1250.20">
    <property type="entry name" value="MFS general substrate transporter like domains"/>
    <property type="match status" value="1"/>
</dbReference>
<feature type="transmembrane region" description="Helical" evidence="5">
    <location>
        <begin position="137"/>
        <end position="161"/>
    </location>
</feature>
<keyword evidence="2 5" id="KW-0812">Transmembrane</keyword>
<evidence type="ECO:0000256" key="2">
    <source>
        <dbReference type="ARBA" id="ARBA00022692"/>
    </source>
</evidence>
<feature type="transmembrane region" description="Helical" evidence="5">
    <location>
        <begin position="52"/>
        <end position="69"/>
    </location>
</feature>
<dbReference type="InterPro" id="IPR036259">
    <property type="entry name" value="MFS_trans_sf"/>
</dbReference>
<dbReference type="PROSITE" id="PS50850">
    <property type="entry name" value="MFS"/>
    <property type="match status" value="1"/>
</dbReference>
<feature type="transmembrane region" description="Helical" evidence="5">
    <location>
        <begin position="112"/>
        <end position="130"/>
    </location>
</feature>
<keyword evidence="4 5" id="KW-0472">Membrane</keyword>
<evidence type="ECO:0000256" key="1">
    <source>
        <dbReference type="ARBA" id="ARBA00004141"/>
    </source>
</evidence>
<protein>
    <submittedName>
        <fullName evidence="7">EmrB/QacA subfamily drug resistance transporter</fullName>
    </submittedName>
</protein>
<dbReference type="SUPFAM" id="SSF103473">
    <property type="entry name" value="MFS general substrate transporter"/>
    <property type="match status" value="1"/>
</dbReference>
<feature type="transmembrane region" description="Helical" evidence="5">
    <location>
        <begin position="173"/>
        <end position="193"/>
    </location>
</feature>
<dbReference type="PANTHER" id="PTHR42718">
    <property type="entry name" value="MAJOR FACILITATOR SUPERFAMILY MULTIDRUG TRANSPORTER MFSC"/>
    <property type="match status" value="1"/>
</dbReference>
<keyword evidence="3 5" id="KW-1133">Transmembrane helix</keyword>
<feature type="transmembrane region" description="Helical" evidence="5">
    <location>
        <begin position="12"/>
        <end position="32"/>
    </location>
</feature>
<sequence>MTEDDTPRPGRWIAMAALLVAGFMNLIDVTIVNVAIPSLQAAFDATDSQIEWVVAAYILSFALFLLPAGRLGDVVGRRRMFVLGVVVFTLASALCGLAPGIGALVAARVLQGVGGAMMTPQTLALVPALFPPRERGAAFALFGLSAGLASVTGPVLGGFLIGADIAGLDWRPIFLVNIPVGLVAVLGAMRFVPKVPGDKALRLDLIGMALAGLGLMLLLFPLIEGRQLGWPGWIFAMMAASLPVGAGFVLWQRRQARRGAPQLIPASLLANADYVTGSSLATLLFAGVPGFFLVFAVFLQVGHGLTPLQSGVTTMPFSLGVLGASLVSGRLGTRWPRQRIAVGALMLVVGVTALRLLVPGEEAALSRLAFVAPLGLAGLGLGTAVSPLFQTVLANVADRDTGAGSGALQSFQQVGGALGVAVMGQLFFGALRAGGGYGDALTAALWFNAAAFLAVAMLVWRLPEPRLVPGQGPDGAPDPTPAE</sequence>
<evidence type="ECO:0000313" key="8">
    <source>
        <dbReference type="Proteomes" id="UP000576152"/>
    </source>
</evidence>
<dbReference type="Pfam" id="PF07690">
    <property type="entry name" value="MFS_1"/>
    <property type="match status" value="2"/>
</dbReference>
<comment type="caution">
    <text evidence="7">The sequence shown here is derived from an EMBL/GenBank/DDBJ whole genome shotgun (WGS) entry which is preliminary data.</text>
</comment>
<feature type="transmembrane region" description="Helical" evidence="5">
    <location>
        <begin position="81"/>
        <end position="106"/>
    </location>
</feature>
<evidence type="ECO:0000313" key="7">
    <source>
        <dbReference type="EMBL" id="MBB3711715.1"/>
    </source>
</evidence>
<feature type="transmembrane region" description="Helical" evidence="5">
    <location>
        <begin position="229"/>
        <end position="251"/>
    </location>
</feature>
<feature type="transmembrane region" description="Helical" evidence="5">
    <location>
        <begin position="311"/>
        <end position="328"/>
    </location>
</feature>
<evidence type="ECO:0000256" key="3">
    <source>
        <dbReference type="ARBA" id="ARBA00022989"/>
    </source>
</evidence>
<evidence type="ECO:0000259" key="6">
    <source>
        <dbReference type="PROSITE" id="PS50850"/>
    </source>
</evidence>
<feature type="transmembrane region" description="Helical" evidence="5">
    <location>
        <begin position="205"/>
        <end position="223"/>
    </location>
</feature>
<gene>
    <name evidence="7" type="ORF">FHS00_001286</name>
</gene>
<feature type="transmembrane region" description="Helical" evidence="5">
    <location>
        <begin position="440"/>
        <end position="460"/>
    </location>
</feature>
<feature type="transmembrane region" description="Helical" evidence="5">
    <location>
        <begin position="370"/>
        <end position="393"/>
    </location>
</feature>
<dbReference type="Proteomes" id="UP000576152">
    <property type="component" value="Unassembled WGS sequence"/>
</dbReference>
<dbReference type="Gene3D" id="1.20.1720.10">
    <property type="entry name" value="Multidrug resistance protein D"/>
    <property type="match status" value="1"/>
</dbReference>
<evidence type="ECO:0000256" key="5">
    <source>
        <dbReference type="SAM" id="Phobius"/>
    </source>
</evidence>
<keyword evidence="8" id="KW-1185">Reference proteome</keyword>
<feature type="domain" description="Major facilitator superfamily (MFS) profile" evidence="6">
    <location>
        <begin position="14"/>
        <end position="466"/>
    </location>
</feature>
<dbReference type="CDD" id="cd17321">
    <property type="entry name" value="MFS_MMR_MDR_like"/>
    <property type="match status" value="1"/>
</dbReference>
<feature type="transmembrane region" description="Helical" evidence="5">
    <location>
        <begin position="414"/>
        <end position="434"/>
    </location>
</feature>
<evidence type="ECO:0000256" key="4">
    <source>
        <dbReference type="ARBA" id="ARBA00023136"/>
    </source>
</evidence>
<dbReference type="PANTHER" id="PTHR42718:SF39">
    <property type="entry name" value="ACTINORHODIN TRANSPORTER-RELATED"/>
    <property type="match status" value="1"/>
</dbReference>
<comment type="subcellular location">
    <subcellularLocation>
        <location evidence="1">Membrane</location>
        <topology evidence="1">Multi-pass membrane protein</topology>
    </subcellularLocation>
</comment>
<proteinExistence type="predicted"/>
<feature type="transmembrane region" description="Helical" evidence="5">
    <location>
        <begin position="340"/>
        <end position="358"/>
    </location>
</feature>
<dbReference type="RefSeq" id="WP_183471009.1">
    <property type="nucleotide sequence ID" value="NZ_JACIBX010000003.1"/>
</dbReference>
<organism evidence="7 8">
    <name type="scientific">Limimaricola variabilis</name>
    <dbReference type="NCBI Taxonomy" id="1492771"/>
    <lineage>
        <taxon>Bacteria</taxon>
        <taxon>Pseudomonadati</taxon>
        <taxon>Pseudomonadota</taxon>
        <taxon>Alphaproteobacteria</taxon>
        <taxon>Rhodobacterales</taxon>
        <taxon>Paracoccaceae</taxon>
        <taxon>Limimaricola</taxon>
    </lineage>
</organism>
<name>A0ABR6HMC3_9RHOB</name>
<dbReference type="PRINTS" id="PR01036">
    <property type="entry name" value="TCRTETB"/>
</dbReference>
<reference evidence="7 8" key="1">
    <citation type="submission" date="2020-08" db="EMBL/GenBank/DDBJ databases">
        <title>Genomic Encyclopedia of Type Strains, Phase III (KMG-III): the genomes of soil and plant-associated and newly described type strains.</title>
        <authorList>
            <person name="Whitman W."/>
        </authorList>
    </citation>
    <scope>NUCLEOTIDE SEQUENCE [LARGE SCALE GENOMIC DNA]</scope>
    <source>
        <strain evidence="7 8">CECT 8572</strain>
    </source>
</reference>
<dbReference type="InterPro" id="IPR020846">
    <property type="entry name" value="MFS_dom"/>
</dbReference>